<protein>
    <submittedName>
        <fullName evidence="1">Uncharacterized protein</fullName>
    </submittedName>
</protein>
<keyword evidence="2" id="KW-1185">Reference proteome</keyword>
<dbReference type="Proteomes" id="UP001172681">
    <property type="component" value="Unassembled WGS sequence"/>
</dbReference>
<dbReference type="EMBL" id="JAPDRN010000005">
    <property type="protein sequence ID" value="KAJ9644842.1"/>
    <property type="molecule type" value="Genomic_DNA"/>
</dbReference>
<sequence length="226" mass="25396">MSGKVSEKGFLLVWLKPATAFREFDAWRLAGGFARNIPGVGGYTVQTALDPIDPVKPHRYSITYQVDDLNVITPAVYEAAIAEKPECVQSSEWHLYRQIYYQVKPGMSAIMPGGSVVAQVGQDPEKDEAVIKDNLKWFTEEHVPMLMKVTGWTVGLRGSLVSRIGGEESEFAAAFIAIHRYQPDNGLEKSPEWCAASGTAWSQNVRSHMVRPYHRRVWRIDRDMAI</sequence>
<comment type="caution">
    <text evidence="1">The sequence shown here is derived from an EMBL/GenBank/DDBJ whole genome shotgun (WGS) entry which is preliminary data.</text>
</comment>
<accession>A0AA38YD13</accession>
<evidence type="ECO:0000313" key="1">
    <source>
        <dbReference type="EMBL" id="KAJ9644842.1"/>
    </source>
</evidence>
<dbReference type="AlphaFoldDB" id="A0AA38YD13"/>
<proteinExistence type="predicted"/>
<reference evidence="1" key="1">
    <citation type="submission" date="2022-10" db="EMBL/GenBank/DDBJ databases">
        <title>Culturing micro-colonial fungi from biological soil crusts in the Mojave desert and describing Neophaeococcomyces mojavensis, and introducing the new genera and species Taxawa tesnikishii.</title>
        <authorList>
            <person name="Kurbessoian T."/>
            <person name="Stajich J.E."/>
        </authorList>
    </citation>
    <scope>NUCLEOTIDE SEQUENCE</scope>
    <source>
        <strain evidence="1">TK_35</strain>
    </source>
</reference>
<organism evidence="1 2">
    <name type="scientific">Knufia peltigerae</name>
    <dbReference type="NCBI Taxonomy" id="1002370"/>
    <lineage>
        <taxon>Eukaryota</taxon>
        <taxon>Fungi</taxon>
        <taxon>Dikarya</taxon>
        <taxon>Ascomycota</taxon>
        <taxon>Pezizomycotina</taxon>
        <taxon>Eurotiomycetes</taxon>
        <taxon>Chaetothyriomycetidae</taxon>
        <taxon>Chaetothyriales</taxon>
        <taxon>Trichomeriaceae</taxon>
        <taxon>Knufia</taxon>
    </lineage>
</organism>
<name>A0AA38YD13_9EURO</name>
<evidence type="ECO:0000313" key="2">
    <source>
        <dbReference type="Proteomes" id="UP001172681"/>
    </source>
</evidence>
<gene>
    <name evidence="1" type="ORF">H2204_001304</name>
</gene>